<dbReference type="AlphaFoldDB" id="A0A7J6RGG4"/>
<proteinExistence type="predicted"/>
<dbReference type="InterPro" id="IPR043502">
    <property type="entry name" value="DNA/RNA_pol_sf"/>
</dbReference>
<gene>
    <name evidence="1" type="ORF">FOZ63_028094</name>
</gene>
<feature type="non-terminal residue" evidence="1">
    <location>
        <position position="693"/>
    </location>
</feature>
<name>A0A7J6RGG4_PEROL</name>
<dbReference type="EMBL" id="JABANO010026304">
    <property type="protein sequence ID" value="KAF4718760.1"/>
    <property type="molecule type" value="Genomic_DNA"/>
</dbReference>
<protein>
    <recommendedName>
        <fullName evidence="3">Reverse transcriptase domain-containing protein</fullName>
    </recommendedName>
</protein>
<evidence type="ECO:0000313" key="2">
    <source>
        <dbReference type="Proteomes" id="UP000553632"/>
    </source>
</evidence>
<dbReference type="PANTHER" id="PTHR33050:SF7">
    <property type="entry name" value="RIBONUCLEASE H"/>
    <property type="match status" value="1"/>
</dbReference>
<dbReference type="PANTHER" id="PTHR33050">
    <property type="entry name" value="REVERSE TRANSCRIPTASE DOMAIN-CONTAINING PROTEIN"/>
    <property type="match status" value="1"/>
</dbReference>
<dbReference type="Proteomes" id="UP000553632">
    <property type="component" value="Unassembled WGS sequence"/>
</dbReference>
<reference evidence="1 2" key="1">
    <citation type="submission" date="2020-04" db="EMBL/GenBank/DDBJ databases">
        <title>Perkinsus olseni comparative genomics.</title>
        <authorList>
            <person name="Bogema D.R."/>
        </authorList>
    </citation>
    <scope>NUCLEOTIDE SEQUENCE [LARGE SCALE GENOMIC DNA]</scope>
    <source>
        <strain evidence="1 2">ATCC PRA-207</strain>
    </source>
</reference>
<accession>A0A7J6RGG4</accession>
<dbReference type="InterPro" id="IPR052055">
    <property type="entry name" value="Hepadnavirus_pol/RT"/>
</dbReference>
<dbReference type="SUPFAM" id="SSF56672">
    <property type="entry name" value="DNA/RNA polymerases"/>
    <property type="match status" value="1"/>
</dbReference>
<comment type="caution">
    <text evidence="1">The sequence shown here is derived from an EMBL/GenBank/DDBJ whole genome shotgun (WGS) entry which is preliminary data.</text>
</comment>
<keyword evidence="2" id="KW-1185">Reference proteome</keyword>
<organism evidence="1 2">
    <name type="scientific">Perkinsus olseni</name>
    <name type="common">Perkinsus atlanticus</name>
    <dbReference type="NCBI Taxonomy" id="32597"/>
    <lineage>
        <taxon>Eukaryota</taxon>
        <taxon>Sar</taxon>
        <taxon>Alveolata</taxon>
        <taxon>Perkinsozoa</taxon>
        <taxon>Perkinsea</taxon>
        <taxon>Perkinsida</taxon>
        <taxon>Perkinsidae</taxon>
        <taxon>Perkinsus</taxon>
    </lineage>
</organism>
<sequence>MSSTPRLHPSKRSRRGKRSWFSSTCRLLRAALHKAGLSSILECVFIDELFILRPRDISNCTYGYPYHGTSRAALRIFSDAFSNVTTIPQHIDAATNADLSFGGSPILPTMLLGTIAIHNYLDTTTIEDIRTHNQARLRMLLEPDDIGHTPERSPVPSHWRLHNINYLTTLTHYRDQDVVHCLRDGFPQLETIPSGNLFPRAPNPKLARGDKSSMQFSDRDASAITHYLLRTPPTDPEMRKAVITDVLDECSKGKALGPFPLSQWKSHCKFCSPVFPIRQSDKIRLISNYSYRIKGTGRYGKSGYCFNDFTTTYHKVSLPRLAHVALATSLLGDSTKYISRTDLEGAYRQVKMQPADTAYSAGIFLSESLQPSIVIPLVLTFGAVASVTNFLRVGELHAHFSRSLLFINAFSYLDDFFPIGPPELSASACSGIEFIMEYCTGARIKHSKDIPPASTNLLLGLIVDLSHGGFSISLDDSRRHRLISSLLDIKNNGGKVSSKLAGKLSFAAEAFLGKAGRGFIRSLIRSSLGLAVPDTTLTASIDSLLYILHNSNLFTRNLVTELRLSPQRLVCYADATGDGNIGIFSPARSSHAALYGLTSIGHYSGASKAHINLLELLAGSAAVHTLSRITTPGTAFIVLFLDNTVAESLIYTGSSASSQLNSAASPFWLDIAKLPVHNVFISRVTSSLNPADA</sequence>
<evidence type="ECO:0008006" key="3">
    <source>
        <dbReference type="Google" id="ProtNLM"/>
    </source>
</evidence>
<evidence type="ECO:0000313" key="1">
    <source>
        <dbReference type="EMBL" id="KAF4718760.1"/>
    </source>
</evidence>